<feature type="coiled-coil region" evidence="2">
    <location>
        <begin position="101"/>
        <end position="142"/>
    </location>
</feature>
<dbReference type="PANTHER" id="PTHR31088:SF6">
    <property type="entry name" value="PHAGE SHOCK PROTEIN A"/>
    <property type="match status" value="1"/>
</dbReference>
<dbReference type="PANTHER" id="PTHR31088">
    <property type="entry name" value="MEMBRANE-ASSOCIATED PROTEIN VIPP1, CHLOROPLASTIC"/>
    <property type="match status" value="1"/>
</dbReference>
<dbReference type="Proteomes" id="UP000008206">
    <property type="component" value="Chromosome"/>
</dbReference>
<dbReference type="RefSeq" id="WP_013323473.1">
    <property type="nucleotide sequence ID" value="NC_014501.1"/>
</dbReference>
<name>E0UEF8_GLOV7</name>
<proteinExistence type="inferred from homology"/>
<dbReference type="STRING" id="497965.Cyan7822_3457"/>
<comment type="similarity">
    <text evidence="1">Belongs to the PspA/Vipp/IM30 family.</text>
</comment>
<dbReference type="KEGG" id="cyj:Cyan7822_3457"/>
<dbReference type="Pfam" id="PF04012">
    <property type="entry name" value="PspA_IM30"/>
    <property type="match status" value="1"/>
</dbReference>
<accession>E0UEF8</accession>
<dbReference type="OrthoDB" id="9779630at2"/>
<dbReference type="InterPro" id="IPR007157">
    <property type="entry name" value="PspA_VIPP1"/>
</dbReference>
<keyword evidence="2" id="KW-0175">Coiled coil</keyword>
<evidence type="ECO:0000256" key="2">
    <source>
        <dbReference type="SAM" id="Coils"/>
    </source>
</evidence>
<evidence type="ECO:0000313" key="3">
    <source>
        <dbReference type="EMBL" id="ADN15404.1"/>
    </source>
</evidence>
<keyword evidence="4" id="KW-1185">Reference proteome</keyword>
<dbReference type="AlphaFoldDB" id="E0UEF8"/>
<reference evidence="4" key="1">
    <citation type="journal article" date="2011" name="MBio">
        <title>Novel metabolic attributes of the genus Cyanothece, comprising a group of unicellular nitrogen-fixing Cyanobacteria.</title>
        <authorList>
            <person name="Bandyopadhyay A."/>
            <person name="Elvitigala T."/>
            <person name="Welsh E."/>
            <person name="Stockel J."/>
            <person name="Liberton M."/>
            <person name="Min H."/>
            <person name="Sherman L.A."/>
            <person name="Pakrasi H.B."/>
        </authorList>
    </citation>
    <scope>NUCLEOTIDE SEQUENCE [LARGE SCALE GENOMIC DNA]</scope>
    <source>
        <strain evidence="4">PCC 7822</strain>
    </source>
</reference>
<dbReference type="HOGENOM" id="CLU_056466_3_2_3"/>
<protein>
    <submittedName>
        <fullName evidence="3">Phage shock protein A, PspA</fullName>
    </submittedName>
</protein>
<dbReference type="EMBL" id="CP002198">
    <property type="protein sequence ID" value="ADN15404.1"/>
    <property type="molecule type" value="Genomic_DNA"/>
</dbReference>
<dbReference type="eggNOG" id="COG1842">
    <property type="taxonomic scope" value="Bacteria"/>
</dbReference>
<evidence type="ECO:0000313" key="4">
    <source>
        <dbReference type="Proteomes" id="UP000008206"/>
    </source>
</evidence>
<evidence type="ECO:0000256" key="1">
    <source>
        <dbReference type="ARBA" id="ARBA00043985"/>
    </source>
</evidence>
<gene>
    <name evidence="3" type="ordered locus">Cyan7822_3457</name>
</gene>
<sequence length="224" mass="25869">MGWLDRLGQTIRANINSLIQESQDPEKMLEEMVLTLEQELIRMRQGLAEAIANFKRTEREAQKHLLAAQTWYERAQFALSQNNENLARQALVKWQSYQNTAQTFETQIEQQSEIIKKLKQNLRELEEKYSQIKSQKSLYIARLKSALASQKMNEIMGNVNNGKITTVFERLESKILELEAHSELITPDDDPLESQFAALEGEKIEAELLKMKSQKNSGQETGNR</sequence>
<organism evidence="3 4">
    <name type="scientific">Gloeothece verrucosa (strain PCC 7822)</name>
    <name type="common">Cyanothece sp. (strain PCC 7822)</name>
    <dbReference type="NCBI Taxonomy" id="497965"/>
    <lineage>
        <taxon>Bacteria</taxon>
        <taxon>Bacillati</taxon>
        <taxon>Cyanobacteriota</taxon>
        <taxon>Cyanophyceae</taxon>
        <taxon>Oscillatoriophycideae</taxon>
        <taxon>Chroococcales</taxon>
        <taxon>Aphanothecaceae</taxon>
        <taxon>Gloeothece</taxon>
        <taxon>Gloeothece verrucosa</taxon>
    </lineage>
</organism>